<dbReference type="GO" id="GO:0009922">
    <property type="term" value="F:fatty acid elongase activity"/>
    <property type="evidence" value="ECO:0007669"/>
    <property type="project" value="UniProtKB-EC"/>
</dbReference>
<keyword evidence="7" id="KW-0276">Fatty acid metabolism</keyword>
<feature type="transmembrane region" description="Helical" evidence="13">
    <location>
        <begin position="304"/>
        <end position="322"/>
    </location>
</feature>
<keyword evidence="6 13" id="KW-0812">Transmembrane</keyword>
<dbReference type="AlphaFoldDB" id="A0A830H8E4"/>
<proteinExistence type="inferred from homology"/>
<evidence type="ECO:0000256" key="4">
    <source>
        <dbReference type="ARBA" id="ARBA00022516"/>
    </source>
</evidence>
<evidence type="ECO:0000256" key="12">
    <source>
        <dbReference type="ARBA" id="ARBA00047375"/>
    </source>
</evidence>
<dbReference type="Proteomes" id="UP000660262">
    <property type="component" value="Unassembled WGS sequence"/>
</dbReference>
<keyword evidence="9" id="KW-0443">Lipid metabolism</keyword>
<comment type="catalytic activity">
    <reaction evidence="12">
        <text>a very-long-chain acyl-CoA + malonyl-CoA + H(+) = a very-long-chain 3-oxoacyl-CoA + CO2 + CoA</text>
        <dbReference type="Rhea" id="RHEA:32727"/>
        <dbReference type="ChEBI" id="CHEBI:15378"/>
        <dbReference type="ChEBI" id="CHEBI:16526"/>
        <dbReference type="ChEBI" id="CHEBI:57287"/>
        <dbReference type="ChEBI" id="CHEBI:57384"/>
        <dbReference type="ChEBI" id="CHEBI:90725"/>
        <dbReference type="ChEBI" id="CHEBI:90736"/>
        <dbReference type="EC" id="2.3.1.199"/>
    </reaction>
</comment>
<accession>A0A830H8E4</accession>
<dbReference type="GO" id="GO:0042761">
    <property type="term" value="P:very long-chain fatty acid biosynthetic process"/>
    <property type="evidence" value="ECO:0007669"/>
    <property type="project" value="TreeGrafter"/>
</dbReference>
<dbReference type="EMBL" id="BNJQ01000002">
    <property type="protein sequence ID" value="GHP01809.1"/>
    <property type="molecule type" value="Genomic_DNA"/>
</dbReference>
<evidence type="ECO:0000256" key="2">
    <source>
        <dbReference type="ARBA" id="ARBA00007263"/>
    </source>
</evidence>
<gene>
    <name evidence="14" type="ORF">PPROV_000056600</name>
</gene>
<feature type="transmembrane region" description="Helical" evidence="13">
    <location>
        <begin position="214"/>
        <end position="232"/>
    </location>
</feature>
<feature type="transmembrane region" description="Helical" evidence="13">
    <location>
        <begin position="72"/>
        <end position="94"/>
    </location>
</feature>
<evidence type="ECO:0000256" key="7">
    <source>
        <dbReference type="ARBA" id="ARBA00022832"/>
    </source>
</evidence>
<dbReference type="OrthoDB" id="567308at2759"/>
<keyword evidence="15" id="KW-1185">Reference proteome</keyword>
<dbReference type="GO" id="GO:0034625">
    <property type="term" value="P:fatty acid elongation, monounsaturated fatty acid"/>
    <property type="evidence" value="ECO:0007669"/>
    <property type="project" value="TreeGrafter"/>
</dbReference>
<dbReference type="GO" id="GO:0005789">
    <property type="term" value="C:endoplasmic reticulum membrane"/>
    <property type="evidence" value="ECO:0007669"/>
    <property type="project" value="TreeGrafter"/>
</dbReference>
<feature type="transmembrane region" description="Helical" evidence="13">
    <location>
        <begin position="177"/>
        <end position="194"/>
    </location>
</feature>
<evidence type="ECO:0000256" key="9">
    <source>
        <dbReference type="ARBA" id="ARBA00023098"/>
    </source>
</evidence>
<protein>
    <recommendedName>
        <fullName evidence="3">very-long-chain 3-oxoacyl-CoA synthase</fullName>
        <ecNumber evidence="3">2.3.1.199</ecNumber>
    </recommendedName>
</protein>
<dbReference type="PANTHER" id="PTHR11157">
    <property type="entry name" value="FATTY ACID ACYL TRANSFERASE-RELATED"/>
    <property type="match status" value="1"/>
</dbReference>
<evidence type="ECO:0000256" key="6">
    <source>
        <dbReference type="ARBA" id="ARBA00022692"/>
    </source>
</evidence>
<evidence type="ECO:0000256" key="8">
    <source>
        <dbReference type="ARBA" id="ARBA00022989"/>
    </source>
</evidence>
<dbReference type="Pfam" id="PF01151">
    <property type="entry name" value="ELO"/>
    <property type="match status" value="1"/>
</dbReference>
<evidence type="ECO:0000256" key="10">
    <source>
        <dbReference type="ARBA" id="ARBA00023136"/>
    </source>
</evidence>
<feature type="transmembrane region" description="Helical" evidence="13">
    <location>
        <begin position="244"/>
        <end position="263"/>
    </location>
</feature>
<evidence type="ECO:0000256" key="11">
    <source>
        <dbReference type="ARBA" id="ARBA00023160"/>
    </source>
</evidence>
<sequence length="335" mass="36753">MSSFVSSCWRSLDALVSPRSSSLASSFTFDPSSTFLASPVYPVSFVSLYLVIILVLRLVIGGPVTGKKVRLYGLDTLHSTILCVWSAMMVVGVVRASLARLDETAPSREAAHKHVRALSSFDPTNGWLAANADLFCFPPSVQAKGPLFFVSYSYYISKLYELIDTVILVVKRKPLTFLHVGHHACVVLMSYLWLTERQSLQAIALATNATIHVFMYFYYAATSLGGVFAKLAVPFKVFITKGQIVQFVFSFVASIPFVVWTFADVGNVAAPSDEPRRLLSALLYPGSLIRASVGGGSACRGFDAWLFNAAFNAALLVLFVNFHKRTYGGKKEKKQ</sequence>
<keyword evidence="4" id="KW-0444">Lipid biosynthesis</keyword>
<dbReference type="GO" id="GO:0034626">
    <property type="term" value="P:fatty acid elongation, polyunsaturated fatty acid"/>
    <property type="evidence" value="ECO:0007669"/>
    <property type="project" value="TreeGrafter"/>
</dbReference>
<evidence type="ECO:0000256" key="5">
    <source>
        <dbReference type="ARBA" id="ARBA00022679"/>
    </source>
</evidence>
<dbReference type="PANTHER" id="PTHR11157:SF134">
    <property type="entry name" value="ELONGATION OF FATTY ACIDS PROTEIN 1-RELATED"/>
    <property type="match status" value="1"/>
</dbReference>
<keyword evidence="8 13" id="KW-1133">Transmembrane helix</keyword>
<dbReference type="GO" id="GO:0030148">
    <property type="term" value="P:sphingolipid biosynthetic process"/>
    <property type="evidence" value="ECO:0007669"/>
    <property type="project" value="TreeGrafter"/>
</dbReference>
<evidence type="ECO:0000256" key="1">
    <source>
        <dbReference type="ARBA" id="ARBA00004141"/>
    </source>
</evidence>
<comment type="subcellular location">
    <subcellularLocation>
        <location evidence="1">Membrane</location>
        <topology evidence="1">Multi-pass membrane protein</topology>
    </subcellularLocation>
</comment>
<keyword evidence="11" id="KW-0275">Fatty acid biosynthesis</keyword>
<dbReference type="EC" id="2.3.1.199" evidence="3"/>
<comment type="caution">
    <text evidence="14">The sequence shown here is derived from an EMBL/GenBank/DDBJ whole genome shotgun (WGS) entry which is preliminary data.</text>
</comment>
<organism evidence="14 15">
    <name type="scientific">Pycnococcus provasolii</name>
    <dbReference type="NCBI Taxonomy" id="41880"/>
    <lineage>
        <taxon>Eukaryota</taxon>
        <taxon>Viridiplantae</taxon>
        <taxon>Chlorophyta</taxon>
        <taxon>Pseudoscourfieldiophyceae</taxon>
        <taxon>Pseudoscourfieldiales</taxon>
        <taxon>Pycnococcaceae</taxon>
        <taxon>Pycnococcus</taxon>
    </lineage>
</organism>
<keyword evidence="5" id="KW-0808">Transferase</keyword>
<evidence type="ECO:0000313" key="14">
    <source>
        <dbReference type="EMBL" id="GHP01809.1"/>
    </source>
</evidence>
<evidence type="ECO:0000313" key="15">
    <source>
        <dbReference type="Proteomes" id="UP000660262"/>
    </source>
</evidence>
<evidence type="ECO:0000256" key="13">
    <source>
        <dbReference type="SAM" id="Phobius"/>
    </source>
</evidence>
<keyword evidence="10 13" id="KW-0472">Membrane</keyword>
<comment type="similarity">
    <text evidence="2">Belongs to the ELO family.</text>
</comment>
<name>A0A830H8E4_9CHLO</name>
<dbReference type="InterPro" id="IPR002076">
    <property type="entry name" value="ELO_fam"/>
</dbReference>
<reference evidence="14" key="1">
    <citation type="submission" date="2020-10" db="EMBL/GenBank/DDBJ databases">
        <title>Unveiling of a novel bifunctional photoreceptor, Dualchrome1, isolated from a cosmopolitan green alga.</title>
        <authorList>
            <person name="Suzuki S."/>
            <person name="Kawachi M."/>
        </authorList>
    </citation>
    <scope>NUCLEOTIDE SEQUENCE</scope>
    <source>
        <strain evidence="14">NIES 2893</strain>
    </source>
</reference>
<evidence type="ECO:0000256" key="3">
    <source>
        <dbReference type="ARBA" id="ARBA00012307"/>
    </source>
</evidence>
<feature type="transmembrane region" description="Helical" evidence="13">
    <location>
        <begin position="40"/>
        <end position="60"/>
    </location>
</feature>
<dbReference type="GO" id="GO:0019367">
    <property type="term" value="P:fatty acid elongation, saturated fatty acid"/>
    <property type="evidence" value="ECO:0007669"/>
    <property type="project" value="TreeGrafter"/>
</dbReference>